<evidence type="ECO:0008006" key="4">
    <source>
        <dbReference type="Google" id="ProtNLM"/>
    </source>
</evidence>
<keyword evidence="1" id="KW-0812">Transmembrane</keyword>
<dbReference type="Proteomes" id="UP001496674">
    <property type="component" value="Chromosome"/>
</dbReference>
<protein>
    <recommendedName>
        <fullName evidence="4">PH domain-containing protein</fullName>
    </recommendedName>
</protein>
<feature type="transmembrane region" description="Helical" evidence="1">
    <location>
        <begin position="137"/>
        <end position="162"/>
    </location>
</feature>
<sequence>MVYLYLFLLFPLLFYAFSKGIGKIRLLEDVIQIYNLFALPKSKICLNDLKGFEFMRDYYYSVPKGRGKYIGISGPTVMIFHFKDGKRKAFSLFGFHDIKIILTYLHDNNIQFLNYKPITPIDTKVKVSIYQKSGMQAFFTIISPLIILGAIIIFMVYSFIVYHNETTFHLLLCFLPLLLYFIYTYWERMYYLKMKDESFTIRNLLGRKSWGFKYDDTMKVSFGSSLGKGAFLYLEILDKNFKYYQFPLDMLPKKDIKEIVNIFKEKGVDATAECY</sequence>
<evidence type="ECO:0000313" key="2">
    <source>
        <dbReference type="EMBL" id="BEG99963.1"/>
    </source>
</evidence>
<gene>
    <name evidence="2" type="ORF">BSYN_22280</name>
</gene>
<accession>A0ABM8IIH7</accession>
<evidence type="ECO:0000256" key="1">
    <source>
        <dbReference type="SAM" id="Phobius"/>
    </source>
</evidence>
<name>A0ABM8IIH7_9BACE</name>
<keyword evidence="1" id="KW-0472">Membrane</keyword>
<proteinExistence type="predicted"/>
<keyword evidence="3" id="KW-1185">Reference proteome</keyword>
<reference evidence="2 3" key="1">
    <citation type="submission" date="2023-04" db="EMBL/GenBank/DDBJ databases">
        <title>Draft genome sequence of acteroides sedimenti strain YN3PY1.</title>
        <authorList>
            <person name="Yoshida N."/>
        </authorList>
    </citation>
    <scope>NUCLEOTIDE SEQUENCE [LARGE SCALE GENOMIC DNA]</scope>
    <source>
        <strain evidence="2 3">YN3PY1</strain>
    </source>
</reference>
<evidence type="ECO:0000313" key="3">
    <source>
        <dbReference type="Proteomes" id="UP001496674"/>
    </source>
</evidence>
<dbReference type="EMBL" id="AP028055">
    <property type="protein sequence ID" value="BEG99963.1"/>
    <property type="molecule type" value="Genomic_DNA"/>
</dbReference>
<organism evidence="2 3">
    <name type="scientific">Bacteroides sedimenti</name>
    <dbReference type="NCBI Taxonomy" id="2136147"/>
    <lineage>
        <taxon>Bacteria</taxon>
        <taxon>Pseudomonadati</taxon>
        <taxon>Bacteroidota</taxon>
        <taxon>Bacteroidia</taxon>
        <taxon>Bacteroidales</taxon>
        <taxon>Bacteroidaceae</taxon>
        <taxon>Bacteroides</taxon>
    </lineage>
</organism>
<keyword evidence="1" id="KW-1133">Transmembrane helix</keyword>
<feature type="transmembrane region" description="Helical" evidence="1">
    <location>
        <begin position="168"/>
        <end position="186"/>
    </location>
</feature>